<name>B8IFB5_METNO</name>
<feature type="signal peptide" evidence="1">
    <location>
        <begin position="1"/>
        <end position="22"/>
    </location>
</feature>
<dbReference type="Proteomes" id="UP000008207">
    <property type="component" value="Chromosome"/>
</dbReference>
<evidence type="ECO:0000256" key="1">
    <source>
        <dbReference type="SAM" id="SignalP"/>
    </source>
</evidence>
<accession>B8IFB5</accession>
<dbReference type="KEGG" id="mno:Mnod_2692"/>
<dbReference type="AlphaFoldDB" id="B8IFB5"/>
<sequence>MKAKGFLKVALLLAVLPADAHAFAESKRHGVDQASRSRGDSFEKQLACIQDASRRSHISWYHPARYRAVFPILMYPLPFCRGVCR</sequence>
<protein>
    <submittedName>
        <fullName evidence="2">Uncharacterized protein</fullName>
    </submittedName>
</protein>
<feature type="chain" id="PRO_5002871582" evidence="1">
    <location>
        <begin position="23"/>
        <end position="85"/>
    </location>
</feature>
<keyword evidence="3" id="KW-1185">Reference proteome</keyword>
<gene>
    <name evidence="2" type="ordered locus">Mnod_2692</name>
</gene>
<organism evidence="2 3">
    <name type="scientific">Methylobacterium nodulans (strain LMG 21967 / CNCM I-2342 / ORS 2060)</name>
    <dbReference type="NCBI Taxonomy" id="460265"/>
    <lineage>
        <taxon>Bacteria</taxon>
        <taxon>Pseudomonadati</taxon>
        <taxon>Pseudomonadota</taxon>
        <taxon>Alphaproteobacteria</taxon>
        <taxon>Hyphomicrobiales</taxon>
        <taxon>Methylobacteriaceae</taxon>
        <taxon>Methylobacterium</taxon>
    </lineage>
</organism>
<proteinExistence type="predicted"/>
<keyword evidence="1" id="KW-0732">Signal</keyword>
<evidence type="ECO:0000313" key="3">
    <source>
        <dbReference type="Proteomes" id="UP000008207"/>
    </source>
</evidence>
<reference evidence="2 3" key="1">
    <citation type="submission" date="2009-01" db="EMBL/GenBank/DDBJ databases">
        <title>Complete sequence of chromosome of Methylobacterium nodulans ORS 2060.</title>
        <authorList>
            <consortium name="US DOE Joint Genome Institute"/>
            <person name="Lucas S."/>
            <person name="Copeland A."/>
            <person name="Lapidus A."/>
            <person name="Glavina del Rio T."/>
            <person name="Dalin E."/>
            <person name="Tice H."/>
            <person name="Bruce D."/>
            <person name="Goodwin L."/>
            <person name="Pitluck S."/>
            <person name="Sims D."/>
            <person name="Brettin T."/>
            <person name="Detter J.C."/>
            <person name="Han C."/>
            <person name="Larimer F."/>
            <person name="Land M."/>
            <person name="Hauser L."/>
            <person name="Kyrpides N."/>
            <person name="Ivanova N."/>
            <person name="Marx C.J."/>
            <person name="Richardson P."/>
        </authorList>
    </citation>
    <scope>NUCLEOTIDE SEQUENCE [LARGE SCALE GENOMIC DNA]</scope>
    <source>
        <strain evidence="3">LMG 21967 / CNCM I-2342 / ORS 2060</strain>
    </source>
</reference>
<dbReference type="HOGENOM" id="CLU_2666941_0_0_5"/>
<evidence type="ECO:0000313" key="2">
    <source>
        <dbReference type="EMBL" id="ACL57650.1"/>
    </source>
</evidence>
<dbReference type="EMBL" id="CP001349">
    <property type="protein sequence ID" value="ACL57650.1"/>
    <property type="molecule type" value="Genomic_DNA"/>
</dbReference>